<dbReference type="RefSeq" id="WP_047883272.1">
    <property type="nucleotide sequence ID" value="NZ_CP071325.1"/>
</dbReference>
<dbReference type="PANTHER" id="PTHR38037">
    <property type="entry name" value="ZN_PROTEASE DOMAIN-CONTAINING PROTEIN"/>
    <property type="match status" value="1"/>
</dbReference>
<reference evidence="4 5" key="1">
    <citation type="submission" date="2015-05" db="EMBL/GenBank/DDBJ databases">
        <title>Photobacterium galathea sp. nov.</title>
        <authorList>
            <person name="Machado H."/>
            <person name="Gram L."/>
        </authorList>
    </citation>
    <scope>NUCLEOTIDE SEQUENCE [LARGE SCALE GENOMIC DNA]</scope>
    <source>
        <strain evidence="4 5">DSM 22954</strain>
    </source>
</reference>
<proteinExistence type="predicted"/>
<keyword evidence="1" id="KW-0175">Coiled coil</keyword>
<dbReference type="Pfam" id="PF05618">
    <property type="entry name" value="Zn_protease"/>
    <property type="match status" value="1"/>
</dbReference>
<evidence type="ECO:0000313" key="4">
    <source>
        <dbReference type="EMBL" id="KLV11313.1"/>
    </source>
</evidence>
<dbReference type="Gene3D" id="2.40.70.10">
    <property type="entry name" value="Acid Proteases"/>
    <property type="match status" value="1"/>
</dbReference>
<evidence type="ECO:0000259" key="3">
    <source>
        <dbReference type="Pfam" id="PF05618"/>
    </source>
</evidence>
<keyword evidence="5" id="KW-1185">Reference proteome</keyword>
<protein>
    <recommendedName>
        <fullName evidence="3">Retropepsin-like aspartic endopeptidase domain-containing protein</fullName>
    </recommendedName>
</protein>
<gene>
    <name evidence="4" type="ORF">ABT57_00695</name>
</gene>
<name>A0A0J1HI79_9GAMM</name>
<organism evidence="4 5">
    <name type="scientific">Photobacterium ganghwense</name>
    <dbReference type="NCBI Taxonomy" id="320778"/>
    <lineage>
        <taxon>Bacteria</taxon>
        <taxon>Pseudomonadati</taxon>
        <taxon>Pseudomonadota</taxon>
        <taxon>Gammaproteobacteria</taxon>
        <taxon>Vibrionales</taxon>
        <taxon>Vibrionaceae</taxon>
        <taxon>Photobacterium</taxon>
    </lineage>
</organism>
<dbReference type="Proteomes" id="UP000035909">
    <property type="component" value="Unassembled WGS sequence"/>
</dbReference>
<dbReference type="PANTHER" id="PTHR38037:SF2">
    <property type="entry name" value="ATP-DEPENDENT ZINC PROTEASE DOMAIN-CONTAINING PROTEIN-RELATED"/>
    <property type="match status" value="1"/>
</dbReference>
<evidence type="ECO:0000256" key="1">
    <source>
        <dbReference type="SAM" id="Coils"/>
    </source>
</evidence>
<accession>A0A0J1HI79</accession>
<dbReference type="SUPFAM" id="SSF50630">
    <property type="entry name" value="Acid proteases"/>
    <property type="match status" value="1"/>
</dbReference>
<feature type="coiled-coil region" evidence="1">
    <location>
        <begin position="19"/>
        <end position="85"/>
    </location>
</feature>
<feature type="domain" description="Retropepsin-like aspartic endopeptidase" evidence="3">
    <location>
        <begin position="111"/>
        <end position="247"/>
    </location>
</feature>
<evidence type="ECO:0000313" key="5">
    <source>
        <dbReference type="Proteomes" id="UP000035909"/>
    </source>
</evidence>
<dbReference type="STRING" id="320778.ABT57_00695"/>
<dbReference type="PATRIC" id="fig|320778.3.peg.145"/>
<dbReference type="AlphaFoldDB" id="A0A0J1HI79"/>
<evidence type="ECO:0000256" key="2">
    <source>
        <dbReference type="SAM" id="SignalP"/>
    </source>
</evidence>
<comment type="caution">
    <text evidence="4">The sequence shown here is derived from an EMBL/GenBank/DDBJ whole genome shotgun (WGS) entry which is preliminary data.</text>
</comment>
<dbReference type="EMBL" id="LDOU01000002">
    <property type="protein sequence ID" value="KLV11313.1"/>
    <property type="molecule type" value="Genomic_DNA"/>
</dbReference>
<dbReference type="PROSITE" id="PS51257">
    <property type="entry name" value="PROKAR_LIPOPROTEIN"/>
    <property type="match status" value="1"/>
</dbReference>
<feature type="signal peptide" evidence="2">
    <location>
        <begin position="1"/>
        <end position="20"/>
    </location>
</feature>
<dbReference type="OrthoDB" id="8546610at2"/>
<keyword evidence="2" id="KW-0732">Signal</keyword>
<feature type="chain" id="PRO_5005252499" description="Retropepsin-like aspartic endopeptidase domain-containing protein" evidence="2">
    <location>
        <begin position="21"/>
        <end position="256"/>
    </location>
</feature>
<dbReference type="InterPro" id="IPR021109">
    <property type="entry name" value="Peptidase_aspartic_dom_sf"/>
</dbReference>
<dbReference type="InterPro" id="IPR008503">
    <property type="entry name" value="Asp_endopeptidase"/>
</dbReference>
<sequence>MLRRCVPLLTLALLSGCSLPQQQEQHEQTMDALNTMENRVHFQLATMLKQIDEQNNYIAGLEKDLSTLSADVAQQNAQLAKAAAEERRKQKALTSTISITDDTRTAHGKVILGEEEWVWLDSLKASFKARVDTGATTSSLSATDVQVFERDGKQWARFNLNHDANERPEDADMVEAPVVRWVKIRQANSEEPQRRPVIEAWVKLGQLHEKAQFTLADRTQMTYPVLLGREFFKDIALVDVGKTFVQGNNEQQVQKN</sequence>